<evidence type="ECO:0000313" key="3">
    <source>
        <dbReference type="Proteomes" id="UP001595713"/>
    </source>
</evidence>
<dbReference type="Pfam" id="PF02698">
    <property type="entry name" value="DUF218"/>
    <property type="match status" value="1"/>
</dbReference>
<dbReference type="RefSeq" id="WP_261293948.1">
    <property type="nucleotide sequence ID" value="NZ_JANQBK010000004.1"/>
</dbReference>
<protein>
    <submittedName>
        <fullName evidence="2">YdcF family protein</fullName>
    </submittedName>
</protein>
<keyword evidence="3" id="KW-1185">Reference proteome</keyword>
<dbReference type="Proteomes" id="UP001595713">
    <property type="component" value="Unassembled WGS sequence"/>
</dbReference>
<accession>A0ABV7STK7</accession>
<dbReference type="EMBL" id="JBHRXP010000001">
    <property type="protein sequence ID" value="MFC3578635.1"/>
    <property type="molecule type" value="Genomic_DNA"/>
</dbReference>
<name>A0ABV7STK7_9SPHN</name>
<comment type="caution">
    <text evidence="2">The sequence shown here is derived from an EMBL/GenBank/DDBJ whole genome shotgun (WGS) entry which is preliminary data.</text>
</comment>
<sequence>MIKRLFALALIVYLLGFAVFMLTLAQPLPPRTTDAIVVPTGGAGRIDRGLVLMQAAAAKRMLISGVAPQVLPGELAAEYKAPRQLFACCIDLGHEAVDTQSNAEETAAWVSAHRYRSVRLVTSDWHMARARLELVHALDNDVEVLGDGVPSHPRFGLLVAEYNKLLLRQIALWTGYGR</sequence>
<evidence type="ECO:0000259" key="1">
    <source>
        <dbReference type="Pfam" id="PF02698"/>
    </source>
</evidence>
<reference evidence="3" key="1">
    <citation type="journal article" date="2019" name="Int. J. Syst. Evol. Microbiol.">
        <title>The Global Catalogue of Microorganisms (GCM) 10K type strain sequencing project: providing services to taxonomists for standard genome sequencing and annotation.</title>
        <authorList>
            <consortium name="The Broad Institute Genomics Platform"/>
            <consortium name="The Broad Institute Genome Sequencing Center for Infectious Disease"/>
            <person name="Wu L."/>
            <person name="Ma J."/>
        </authorList>
    </citation>
    <scope>NUCLEOTIDE SEQUENCE [LARGE SCALE GENOMIC DNA]</scope>
    <source>
        <strain evidence="3">KCTC 42739</strain>
    </source>
</reference>
<organism evidence="2 3">
    <name type="scientific">Sphingomonas hylomeconis</name>
    <dbReference type="NCBI Taxonomy" id="1395958"/>
    <lineage>
        <taxon>Bacteria</taxon>
        <taxon>Pseudomonadati</taxon>
        <taxon>Pseudomonadota</taxon>
        <taxon>Alphaproteobacteria</taxon>
        <taxon>Sphingomonadales</taxon>
        <taxon>Sphingomonadaceae</taxon>
        <taxon>Sphingomonas</taxon>
    </lineage>
</organism>
<evidence type="ECO:0000313" key="2">
    <source>
        <dbReference type="EMBL" id="MFC3578635.1"/>
    </source>
</evidence>
<gene>
    <name evidence="2" type="ORF">ACFONA_00520</name>
</gene>
<feature type="domain" description="DUF218" evidence="1">
    <location>
        <begin position="34"/>
        <end position="137"/>
    </location>
</feature>
<dbReference type="InterPro" id="IPR003848">
    <property type="entry name" value="DUF218"/>
</dbReference>
<proteinExistence type="predicted"/>
<dbReference type="CDD" id="cd06259">
    <property type="entry name" value="YdcF-like"/>
    <property type="match status" value="1"/>
</dbReference>